<proteinExistence type="predicted"/>
<feature type="domain" description="DUF4382" evidence="1">
    <location>
        <begin position="34"/>
        <end position="131"/>
    </location>
</feature>
<reference evidence="2 3" key="1">
    <citation type="journal article" date="2019" name="ISME J.">
        <title>Isolation and characterization of a thermophilic sulfur- and iron-reducing thaumarchaeote from a terrestrial acidic hot spring.</title>
        <authorList>
            <person name="Kato S."/>
            <person name="Itoh T."/>
            <person name="Yuki M."/>
            <person name="Nagamori M."/>
            <person name="Ohnishi M."/>
            <person name="Uematsu K."/>
            <person name="Suzuki K."/>
            <person name="Takashina T."/>
            <person name="Ohkuma M."/>
        </authorList>
    </citation>
    <scope>NUCLEOTIDE SEQUENCE [LARGE SCALE GENOMIC DNA]</scope>
    <source>
        <strain evidence="2 3">NAS-02</strain>
    </source>
</reference>
<accession>A0A4P2VCI0</accession>
<protein>
    <recommendedName>
        <fullName evidence="1">DUF4382 domain-containing protein</fullName>
    </recommendedName>
</protein>
<sequence>MLAIVVVVVVAGGAWYAMSTYRPATAPTAPMTYTVALTDPPVVPEGTTDLLINYSGVAVHTTEGGWIPNTKATGTVNLMALQNLSVVIANVNVSRDATVNIVRLYISNATIVVNGTSYPLMLPSGELTIPITNASRAAPGALVDLQPHVVEAYVGDQPVFIMAPAAVAVPLNYTAPPGTVMHVPNNMHEVLESARANVTVTSATLQVVGNETILSITVKNDGSTPVEVLGVDVKGPWSIEVPPITIETKDFSATINVEGARANMSLVFFANGTQLVPAVQRASEHMHVNWVLPPRAKAKWMGVEWSGNEDEFHQEMGRWANYMGGGSPPEMTIRGPNGSFNFTGGRAFNSTAPAPAPAMNGYNATFSGASYAEEWANALGYILQPNASVTFTYEGFITLGPHLKDSPMGPVNITIIPISGEDYTISVLTIPASNATTTTTVS</sequence>
<dbReference type="AlphaFoldDB" id="A0A4P2VCI0"/>
<evidence type="ECO:0000259" key="1">
    <source>
        <dbReference type="Pfam" id="PF14321"/>
    </source>
</evidence>
<dbReference type="Proteomes" id="UP000509448">
    <property type="component" value="Chromosome"/>
</dbReference>
<organism evidence="2 3">
    <name type="scientific">Conexivisphaera calida</name>
    <dbReference type="NCBI Taxonomy" id="1874277"/>
    <lineage>
        <taxon>Archaea</taxon>
        <taxon>Nitrososphaerota</taxon>
        <taxon>Conexivisphaeria</taxon>
        <taxon>Conexivisphaerales</taxon>
        <taxon>Conexivisphaeraceae</taxon>
        <taxon>Conexivisphaera</taxon>
    </lineage>
</organism>
<evidence type="ECO:0000313" key="3">
    <source>
        <dbReference type="Proteomes" id="UP000509448"/>
    </source>
</evidence>
<dbReference type="InterPro" id="IPR025491">
    <property type="entry name" value="DUF4382"/>
</dbReference>
<dbReference type="KEGG" id="ccai:NAS2_0069"/>
<evidence type="ECO:0000313" key="2">
    <source>
        <dbReference type="EMBL" id="BBE41482.1"/>
    </source>
</evidence>
<dbReference type="Pfam" id="PF14321">
    <property type="entry name" value="DUF4382"/>
    <property type="match status" value="1"/>
</dbReference>
<gene>
    <name evidence="2" type="ORF">NAS2_0069</name>
</gene>
<name>A0A4P2VCI0_9ARCH</name>
<dbReference type="EMBL" id="AP018732">
    <property type="protein sequence ID" value="BBE41482.1"/>
    <property type="molecule type" value="Genomic_DNA"/>
</dbReference>
<keyword evidence="3" id="KW-1185">Reference proteome</keyword>